<dbReference type="Proteomes" id="UP001231649">
    <property type="component" value="Chromosome 3"/>
</dbReference>
<dbReference type="EMBL" id="CM056779">
    <property type="protein sequence ID" value="KAJ8719585.1"/>
    <property type="molecule type" value="Genomic_DNA"/>
</dbReference>
<gene>
    <name evidence="1" type="ORF">PYW08_011760</name>
</gene>
<sequence>MPKDHGEVNCNVCHKHLTSYLSDELDLVPGPPSAVHINHYGDKMMASQFSRSVSVRDKMHQTVTGWALLALISSSAILHTLAYPQHVPLISQATSSVRTHNPQYYSNSLPMPQQEQAQERKFAEKSNALKKVALDDIDEIQTNSISDGGFSWSNMLGMLMQMIFNPGTTGPNKSDSIDTDSVSPSPWANLLSMGLKILTAILGGGASSDGIDKVDNGSSPMQFINIVVNLLDALKTSFSHRSLAARSMGRKDSVSDAALAGIAMFKTYVRSFGTNDDKCLQKYVCDANSECSDDIGPKSVFCQFGTYAASFVLERQSGGTFDDFYEAGRRGRSGVDCRQMYLQCNEV</sequence>
<name>A0ACC2QMX3_9NEOP</name>
<reference evidence="1" key="1">
    <citation type="submission" date="2023-03" db="EMBL/GenBank/DDBJ databases">
        <title>Chromosome-level genomes of two armyworms, Mythimna separata and Mythimna loreyi, provide insights into the biosynthesis and reception of sex pheromones.</title>
        <authorList>
            <person name="Zhao H."/>
        </authorList>
    </citation>
    <scope>NUCLEOTIDE SEQUENCE</scope>
    <source>
        <strain evidence="1">BeijingLab</strain>
    </source>
</reference>
<proteinExistence type="predicted"/>
<accession>A0ACC2QMX3</accession>
<comment type="caution">
    <text evidence="1">The sequence shown here is derived from an EMBL/GenBank/DDBJ whole genome shotgun (WGS) entry which is preliminary data.</text>
</comment>
<organism evidence="1 2">
    <name type="scientific">Mythimna loreyi</name>
    <dbReference type="NCBI Taxonomy" id="667449"/>
    <lineage>
        <taxon>Eukaryota</taxon>
        <taxon>Metazoa</taxon>
        <taxon>Ecdysozoa</taxon>
        <taxon>Arthropoda</taxon>
        <taxon>Hexapoda</taxon>
        <taxon>Insecta</taxon>
        <taxon>Pterygota</taxon>
        <taxon>Neoptera</taxon>
        <taxon>Endopterygota</taxon>
        <taxon>Lepidoptera</taxon>
        <taxon>Glossata</taxon>
        <taxon>Ditrysia</taxon>
        <taxon>Noctuoidea</taxon>
        <taxon>Noctuidae</taxon>
        <taxon>Noctuinae</taxon>
        <taxon>Hadenini</taxon>
        <taxon>Mythimna</taxon>
    </lineage>
</organism>
<keyword evidence="2" id="KW-1185">Reference proteome</keyword>
<protein>
    <submittedName>
        <fullName evidence="1">Uncharacterized protein</fullName>
    </submittedName>
</protein>
<evidence type="ECO:0000313" key="2">
    <source>
        <dbReference type="Proteomes" id="UP001231649"/>
    </source>
</evidence>
<evidence type="ECO:0000313" key="1">
    <source>
        <dbReference type="EMBL" id="KAJ8719585.1"/>
    </source>
</evidence>